<protein>
    <submittedName>
        <fullName evidence="2">VOC family protein</fullName>
    </submittedName>
</protein>
<evidence type="ECO:0000259" key="1">
    <source>
        <dbReference type="PROSITE" id="PS51819"/>
    </source>
</evidence>
<sequence length="118" mass="13374">MKPLIKRELIGVMHYVRDLDRASAWYCEMLGLELRGYGKNDFVELGLNGQYVMHLFKDENARPAERATFAFDAPDIEAAHAILAGRGVEVGTLERYGDHASFSFRDCDGNALMMCHYL</sequence>
<keyword evidence="3" id="KW-1185">Reference proteome</keyword>
<organism evidence="2 3">
    <name type="scientific">Paenibacillus lycopersici</name>
    <dbReference type="NCBI Taxonomy" id="2704462"/>
    <lineage>
        <taxon>Bacteria</taxon>
        <taxon>Bacillati</taxon>
        <taxon>Bacillota</taxon>
        <taxon>Bacilli</taxon>
        <taxon>Bacillales</taxon>
        <taxon>Paenibacillaceae</taxon>
        <taxon>Paenibacillus</taxon>
    </lineage>
</organism>
<dbReference type="RefSeq" id="WP_162355218.1">
    <property type="nucleotide sequence ID" value="NZ_CP048209.1"/>
</dbReference>
<dbReference type="Pfam" id="PF00903">
    <property type="entry name" value="Glyoxalase"/>
    <property type="match status" value="1"/>
</dbReference>
<evidence type="ECO:0000313" key="2">
    <source>
        <dbReference type="EMBL" id="QHT59150.1"/>
    </source>
</evidence>
<dbReference type="Gene3D" id="3.10.180.10">
    <property type="entry name" value="2,3-Dihydroxybiphenyl 1,2-Dioxygenase, domain 1"/>
    <property type="match status" value="1"/>
</dbReference>
<dbReference type="KEGG" id="plyc:GXP70_03675"/>
<evidence type="ECO:0000313" key="3">
    <source>
        <dbReference type="Proteomes" id="UP000476064"/>
    </source>
</evidence>
<dbReference type="EMBL" id="CP048209">
    <property type="protein sequence ID" value="QHT59150.1"/>
    <property type="molecule type" value="Genomic_DNA"/>
</dbReference>
<feature type="domain" description="VOC" evidence="1">
    <location>
        <begin position="8"/>
        <end position="117"/>
    </location>
</feature>
<accession>A0A6C0FY68</accession>
<name>A0A6C0FY68_9BACL</name>
<dbReference type="AlphaFoldDB" id="A0A6C0FY68"/>
<dbReference type="CDD" id="cd06587">
    <property type="entry name" value="VOC"/>
    <property type="match status" value="1"/>
</dbReference>
<dbReference type="InterPro" id="IPR004360">
    <property type="entry name" value="Glyas_Fos-R_dOase_dom"/>
</dbReference>
<proteinExistence type="predicted"/>
<dbReference type="SUPFAM" id="SSF54593">
    <property type="entry name" value="Glyoxalase/Bleomycin resistance protein/Dihydroxybiphenyl dioxygenase"/>
    <property type="match status" value="1"/>
</dbReference>
<dbReference type="InterPro" id="IPR029068">
    <property type="entry name" value="Glyas_Bleomycin-R_OHBP_Dase"/>
</dbReference>
<dbReference type="PROSITE" id="PS51819">
    <property type="entry name" value="VOC"/>
    <property type="match status" value="1"/>
</dbReference>
<dbReference type="Proteomes" id="UP000476064">
    <property type="component" value="Chromosome"/>
</dbReference>
<reference evidence="2 3" key="1">
    <citation type="submission" date="2020-01" db="EMBL/GenBank/DDBJ databases">
        <title>Paenibacillus sp. nov., isolated from tomato rhizosphere.</title>
        <authorList>
            <person name="Weon H.-Y."/>
            <person name="Lee S.A."/>
        </authorList>
    </citation>
    <scope>NUCLEOTIDE SEQUENCE [LARGE SCALE GENOMIC DNA]</scope>
    <source>
        <strain evidence="2 3">12200R-189</strain>
    </source>
</reference>
<gene>
    <name evidence="2" type="ORF">GXP70_03675</name>
</gene>
<dbReference type="InterPro" id="IPR037523">
    <property type="entry name" value="VOC_core"/>
</dbReference>